<dbReference type="SUPFAM" id="SSF52047">
    <property type="entry name" value="RNI-like"/>
    <property type="match status" value="1"/>
</dbReference>
<dbReference type="PANTHER" id="PTHR24113:SF12">
    <property type="entry name" value="RAN GTPASE-ACTIVATING PROTEIN 1"/>
    <property type="match status" value="1"/>
</dbReference>
<dbReference type="SUPFAM" id="SSF47413">
    <property type="entry name" value="lambda repressor-like DNA-binding domains"/>
    <property type="match status" value="1"/>
</dbReference>
<sequence length="570" mass="63173">MSDWDAVTVVGRKAKVGGSGPKEHVIKSSSQINAARRSGAITSVDKKYGAGNSKSDPEGQRLTRIDRSDEIIVPKKIDASVGKTIQQARQDKNLSQKDLATKINEKPTIVNDYEAGRGTPNQQVLAKMERALGRRQRRQESRKASVRAAGRAGLDRRNQDATTFPADIRTMTTIHNRDLGIQDAHTFSLKNKGVKLDTAADIKPFLEQLSQLKNVAKVDISGNTISPECSGLLAEALLPFKDTLKDVNLQDIYTSRDRFEIPASLAKFFPVLLQLPHLSVLNLSDNALGQDAIEVLEDFISKCKTVEYFIMSNNGLGPFSGARVGKALYKSAKLRDAHPDSSKPLKAFWCGRNRLENGSCEALSVGFRANKELEEIRLYQNGIRPSGISKLISFGLSSLSNLRILDLQDNTFTLPGSYALSANIANWPKLIELNVNDCLLKANGCKLFLGKLAEISDKSKLQILRLQYNELEADSLEIIAQFLKNMSDLAELELNGNRFEEDSEVIEKINDIFEDKGLGELDELDDLEEPDSDEEDDDDEDDDDKEEAEPETEVDARLKELEKELSAAHI</sequence>
<dbReference type="AlphaFoldDB" id="A0A1Q2YHE4"/>
<dbReference type="Pfam" id="PF01381">
    <property type="entry name" value="HTH_3"/>
    <property type="match status" value="1"/>
</dbReference>
<dbReference type="GO" id="GO:0003677">
    <property type="term" value="F:DNA binding"/>
    <property type="evidence" value="ECO:0007669"/>
    <property type="project" value="InterPro"/>
</dbReference>
<feature type="compositionally biased region" description="Basic and acidic residues" evidence="6">
    <location>
        <begin position="554"/>
        <end position="570"/>
    </location>
</feature>
<dbReference type="InterPro" id="IPR001611">
    <property type="entry name" value="Leu-rich_rpt"/>
</dbReference>
<reference evidence="8 9" key="1">
    <citation type="submission" date="2016-08" db="EMBL/GenBank/DDBJ databases">
        <title>Whole genome shotgun sequence of Pichia membranifaciens KS47-1.</title>
        <authorList>
            <person name="Konishi M."/>
            <person name="Ishida M."/>
            <person name="Arakawa T."/>
            <person name="Kato Y."/>
            <person name="Horiuchi J."/>
        </authorList>
    </citation>
    <scope>NUCLEOTIDE SEQUENCE [LARGE SCALE GENOMIC DNA]</scope>
    <source>
        <strain evidence="8 9">KS47-1</strain>
    </source>
</reference>
<dbReference type="InterPro" id="IPR032675">
    <property type="entry name" value="LRR_dom_sf"/>
</dbReference>
<feature type="region of interest" description="Disordered" evidence="6">
    <location>
        <begin position="517"/>
        <end position="570"/>
    </location>
</feature>
<name>A0A1Q2YHE4_9ASCO</name>
<dbReference type="GO" id="GO:0006913">
    <property type="term" value="P:nucleocytoplasmic transport"/>
    <property type="evidence" value="ECO:0007669"/>
    <property type="project" value="TreeGrafter"/>
</dbReference>
<keyword evidence="2" id="KW-0343">GTPase activation</keyword>
<protein>
    <recommendedName>
        <fullName evidence="7">HTH cro/C1-type domain-containing protein</fullName>
    </recommendedName>
</protein>
<dbReference type="InterPro" id="IPR013729">
    <property type="entry name" value="MBF1_N"/>
</dbReference>
<dbReference type="Pfam" id="PF13516">
    <property type="entry name" value="LRR_6"/>
    <property type="match status" value="2"/>
</dbReference>
<dbReference type="OrthoDB" id="184583at2759"/>
<dbReference type="Proteomes" id="UP000186136">
    <property type="component" value="Unassembled WGS sequence"/>
</dbReference>
<keyword evidence="4" id="KW-0677">Repeat</keyword>
<dbReference type="GO" id="GO:0005634">
    <property type="term" value="C:nucleus"/>
    <property type="evidence" value="ECO:0007669"/>
    <property type="project" value="TreeGrafter"/>
</dbReference>
<feature type="region of interest" description="Disordered" evidence="6">
    <location>
        <begin position="133"/>
        <end position="156"/>
    </location>
</feature>
<dbReference type="Gene3D" id="3.80.10.10">
    <property type="entry name" value="Ribonuclease Inhibitor"/>
    <property type="match status" value="1"/>
</dbReference>
<dbReference type="PROSITE" id="PS50943">
    <property type="entry name" value="HTH_CROC1"/>
    <property type="match status" value="1"/>
</dbReference>
<evidence type="ECO:0000256" key="1">
    <source>
        <dbReference type="ARBA" id="ARBA00009802"/>
    </source>
</evidence>
<dbReference type="GO" id="GO:0005829">
    <property type="term" value="C:cytosol"/>
    <property type="evidence" value="ECO:0007669"/>
    <property type="project" value="TreeGrafter"/>
</dbReference>
<gene>
    <name evidence="8" type="ORF">PMKS-002445</name>
</gene>
<feature type="region of interest" description="Disordered" evidence="6">
    <location>
        <begin position="14"/>
        <end position="60"/>
    </location>
</feature>
<evidence type="ECO:0000259" key="7">
    <source>
        <dbReference type="PROSITE" id="PS50943"/>
    </source>
</evidence>
<dbReference type="EMBL" id="BDGI01000092">
    <property type="protein sequence ID" value="GAV28967.1"/>
    <property type="molecule type" value="Genomic_DNA"/>
</dbReference>
<keyword evidence="3" id="KW-0433">Leucine-rich repeat</keyword>
<dbReference type="GO" id="GO:0048471">
    <property type="term" value="C:perinuclear region of cytoplasm"/>
    <property type="evidence" value="ECO:0007669"/>
    <property type="project" value="TreeGrafter"/>
</dbReference>
<evidence type="ECO:0000256" key="5">
    <source>
        <dbReference type="ARBA" id="ARBA00035107"/>
    </source>
</evidence>
<feature type="compositionally biased region" description="Basic and acidic residues" evidence="6">
    <location>
        <begin position="133"/>
        <end position="143"/>
    </location>
</feature>
<dbReference type="Gene3D" id="1.10.260.40">
    <property type="entry name" value="lambda repressor-like DNA-binding domains"/>
    <property type="match status" value="1"/>
</dbReference>
<dbReference type="PANTHER" id="PTHR24113">
    <property type="entry name" value="RAN GTPASE-ACTIVATING PROTEIN 1"/>
    <property type="match status" value="1"/>
</dbReference>
<organism evidence="8 9">
    <name type="scientific">Pichia membranifaciens</name>
    <dbReference type="NCBI Taxonomy" id="4926"/>
    <lineage>
        <taxon>Eukaryota</taxon>
        <taxon>Fungi</taxon>
        <taxon>Dikarya</taxon>
        <taxon>Ascomycota</taxon>
        <taxon>Saccharomycotina</taxon>
        <taxon>Pichiomycetes</taxon>
        <taxon>Pichiales</taxon>
        <taxon>Pichiaceae</taxon>
        <taxon>Pichia</taxon>
    </lineage>
</organism>
<evidence type="ECO:0000256" key="6">
    <source>
        <dbReference type="SAM" id="MobiDB-lite"/>
    </source>
</evidence>
<comment type="similarity">
    <text evidence="1">Belongs to the MBF1 family.</text>
</comment>
<keyword evidence="9" id="KW-1185">Reference proteome</keyword>
<evidence type="ECO:0000256" key="2">
    <source>
        <dbReference type="ARBA" id="ARBA00022468"/>
    </source>
</evidence>
<dbReference type="InterPro" id="IPR027038">
    <property type="entry name" value="RanGap"/>
</dbReference>
<comment type="function">
    <text evidence="5">Transcriptional coactivator that stimulates GCN4-dependent transcriptional activity by bridging the DNA-binding region of GCN4 and TBP (SPT15), thereby recruiting TBP to GCN4-bound promoters. Involved in induction of the ribosome quality control (RQC) pathway; a pathway that degrades nascent peptide chains during problematic translation. Required to prevent stalled ribosomes from frameshifting.</text>
</comment>
<dbReference type="GO" id="GO:0005096">
    <property type="term" value="F:GTPase activator activity"/>
    <property type="evidence" value="ECO:0007669"/>
    <property type="project" value="UniProtKB-KW"/>
</dbReference>
<dbReference type="GO" id="GO:0031267">
    <property type="term" value="F:small GTPase binding"/>
    <property type="evidence" value="ECO:0007669"/>
    <property type="project" value="TreeGrafter"/>
</dbReference>
<evidence type="ECO:0000313" key="9">
    <source>
        <dbReference type="Proteomes" id="UP000186136"/>
    </source>
</evidence>
<dbReference type="InterPro" id="IPR010982">
    <property type="entry name" value="Lambda_DNA-bd_dom_sf"/>
</dbReference>
<dbReference type="CDD" id="cd00093">
    <property type="entry name" value="HTH_XRE"/>
    <property type="match status" value="1"/>
</dbReference>
<dbReference type="CDD" id="cd00116">
    <property type="entry name" value="LRR_RI"/>
    <property type="match status" value="1"/>
</dbReference>
<proteinExistence type="inferred from homology"/>
<dbReference type="InterPro" id="IPR001387">
    <property type="entry name" value="Cro/C1-type_HTH"/>
</dbReference>
<dbReference type="SMART" id="SM00368">
    <property type="entry name" value="LRR_RI"/>
    <property type="match status" value="6"/>
</dbReference>
<comment type="caution">
    <text evidence="8">The sequence shown here is derived from an EMBL/GenBank/DDBJ whole genome shotgun (WGS) entry which is preliminary data.</text>
</comment>
<evidence type="ECO:0000256" key="4">
    <source>
        <dbReference type="ARBA" id="ARBA00022737"/>
    </source>
</evidence>
<accession>A0A1Q2YHE4</accession>
<dbReference type="Pfam" id="PF08523">
    <property type="entry name" value="MBF1"/>
    <property type="match status" value="1"/>
</dbReference>
<feature type="domain" description="HTH cro/C1-type" evidence="7">
    <location>
        <begin position="85"/>
        <end position="139"/>
    </location>
</feature>
<evidence type="ECO:0000256" key="3">
    <source>
        <dbReference type="ARBA" id="ARBA00022614"/>
    </source>
</evidence>
<dbReference type="SMART" id="SM00530">
    <property type="entry name" value="HTH_XRE"/>
    <property type="match status" value="1"/>
</dbReference>
<evidence type="ECO:0000313" key="8">
    <source>
        <dbReference type="EMBL" id="GAV28967.1"/>
    </source>
</evidence>
<feature type="compositionally biased region" description="Acidic residues" evidence="6">
    <location>
        <begin position="520"/>
        <end position="553"/>
    </location>
</feature>